<feature type="domain" description="CRISPR type III-associated protein" evidence="2">
    <location>
        <begin position="13"/>
        <end position="303"/>
    </location>
</feature>
<evidence type="ECO:0000313" key="3">
    <source>
        <dbReference type="EMBL" id="VBB44582.1"/>
    </source>
</evidence>
<dbReference type="PANTHER" id="PTHR36700">
    <property type="entry name" value="CRISPR SYSTEM CMR SUBUNIT CMR4"/>
    <property type="match status" value="1"/>
</dbReference>
<evidence type="ECO:0000259" key="2">
    <source>
        <dbReference type="Pfam" id="PF03787"/>
    </source>
</evidence>
<dbReference type="Pfam" id="PF03787">
    <property type="entry name" value="RAMPs"/>
    <property type="match status" value="1"/>
</dbReference>
<protein>
    <recommendedName>
        <fullName evidence="2">CRISPR type III-associated protein domain-containing protein</fullName>
    </recommendedName>
</protein>
<name>A0A653AAA0_UNCDX</name>
<proteinExistence type="predicted"/>
<dbReference type="GO" id="GO:0051607">
    <property type="term" value="P:defense response to virus"/>
    <property type="evidence" value="ECO:0007669"/>
    <property type="project" value="UniProtKB-KW"/>
</dbReference>
<dbReference type="AlphaFoldDB" id="A0A653AAA0"/>
<dbReference type="InterPro" id="IPR013410">
    <property type="entry name" value="CRISPR-assoc_RAMP_Cmr4"/>
</dbReference>
<evidence type="ECO:0000256" key="1">
    <source>
        <dbReference type="ARBA" id="ARBA00023118"/>
    </source>
</evidence>
<dbReference type="InterPro" id="IPR005537">
    <property type="entry name" value="RAMP_III_fam"/>
</dbReference>
<organism evidence="3">
    <name type="scientific">Uncultured Desulfatiglans sp</name>
    <dbReference type="NCBI Taxonomy" id="1748965"/>
    <lineage>
        <taxon>Bacteria</taxon>
        <taxon>Pseudomonadati</taxon>
        <taxon>Thermodesulfobacteriota</taxon>
        <taxon>Desulfobacteria</taxon>
        <taxon>Desulfatiglandales</taxon>
        <taxon>Desulfatiglandaceae</taxon>
        <taxon>Desulfatiglans</taxon>
        <taxon>environmental samples</taxon>
    </lineage>
</organism>
<accession>A0A653AAA0</accession>
<gene>
    <name evidence="3" type="ORF">TRIP_B330686</name>
</gene>
<dbReference type="NCBIfam" id="TIGR02580">
    <property type="entry name" value="cas_RAMP_Cmr4"/>
    <property type="match status" value="1"/>
</dbReference>
<reference evidence="3" key="1">
    <citation type="submission" date="2018-07" db="EMBL/GenBank/DDBJ databases">
        <authorList>
            <consortium name="Genoscope - CEA"/>
            <person name="William W."/>
        </authorList>
    </citation>
    <scope>NUCLEOTIDE SEQUENCE</scope>
    <source>
        <strain evidence="3">IK1</strain>
    </source>
</reference>
<dbReference type="PANTHER" id="PTHR36700:SF1">
    <property type="entry name" value="CRISPR SYSTEM CMR SUBUNIT CMR4"/>
    <property type="match status" value="1"/>
</dbReference>
<keyword evidence="1" id="KW-0051">Antiviral defense</keyword>
<dbReference type="EMBL" id="UPXX01000027">
    <property type="protein sequence ID" value="VBB44582.1"/>
    <property type="molecule type" value="Genomic_DNA"/>
</dbReference>
<sequence>MLFSTNASRVCVLYAVSPLHAGAGQSTGAVDLPIQRERHTSWPMIQSSGLKGAFRDWFTRYYANSKAGEMGYESAHSQAKELACRVFGREESPDGLEGHAGAISITDGRLLAFPVRSNAAPFVWVTAPYVLMRLARDLRLIPDAGLTLPGMELGSAPGSGEGMLIRGDIATENGLVLEDLVVKIVESKTDAVALKAAFEALAPQVARLVLISDADFTYLVRNATEVQAQIAINPETGVTTAGSLRYQELLPADSALYTLVFFTTERTQKQPQPVEFIADLTMTALATHVQIGGDMTLGRGLMEVRWLPGEKA</sequence>